<name>A0ABR7F9A1_9FIRM</name>
<evidence type="ECO:0000256" key="10">
    <source>
        <dbReference type="ARBA" id="ARBA00023012"/>
    </source>
</evidence>
<sequence>MKFSEYVRDKWFAISAGFLTCFLVAQFLWIMGTDKLVIAVVAVLYFLGLFCTACYDCFRKKQYYDHLESTWQELEEKSYLSEIIEEPDFYDGRLLYRIIKRNGKYLNDVIADQQLEMMEYKNYVQTWAHEIKTPIAVEHLIIDNHRGPLTSSLEEEVEKIESYVEQMLYYTKSGSLESDYIIQPASLKHMVMEVIRKNTKMMVAAGILPRLENLDHEILTDTKWMVFILGQIVTNAVKYSDSSKKSCIFFRAEETAGNMVEFTVEDNGIGIPACDLSRVFQKGFTGENGRVVQKSTGMGLYLCKKLCDKMDIPLAIRSKQGEGTKLIFQLKKSFSIPE</sequence>
<dbReference type="Gene3D" id="3.30.565.10">
    <property type="entry name" value="Histidine kinase-like ATPase, C-terminal domain"/>
    <property type="match status" value="1"/>
</dbReference>
<dbReference type="SMART" id="SM00387">
    <property type="entry name" value="HATPase_c"/>
    <property type="match status" value="1"/>
</dbReference>
<gene>
    <name evidence="14" type="ORF">H8S76_06045</name>
</gene>
<keyword evidence="5" id="KW-0597">Phosphoprotein</keyword>
<dbReference type="PRINTS" id="PR00344">
    <property type="entry name" value="BCTRLSENSOR"/>
</dbReference>
<comment type="caution">
    <text evidence="14">The sequence shown here is derived from an EMBL/GenBank/DDBJ whole genome shotgun (WGS) entry which is preliminary data.</text>
</comment>
<evidence type="ECO:0000313" key="15">
    <source>
        <dbReference type="Proteomes" id="UP000654573"/>
    </source>
</evidence>
<proteinExistence type="predicted"/>
<feature type="transmembrane region" description="Helical" evidence="12">
    <location>
        <begin position="36"/>
        <end position="58"/>
    </location>
</feature>
<evidence type="ECO:0000256" key="4">
    <source>
        <dbReference type="ARBA" id="ARBA00022475"/>
    </source>
</evidence>
<keyword evidence="8 14" id="KW-0418">Kinase</keyword>
<evidence type="ECO:0000259" key="13">
    <source>
        <dbReference type="PROSITE" id="PS50109"/>
    </source>
</evidence>
<dbReference type="PANTHER" id="PTHR45453:SF2">
    <property type="entry name" value="HISTIDINE KINASE"/>
    <property type="match status" value="1"/>
</dbReference>
<dbReference type="InterPro" id="IPR003594">
    <property type="entry name" value="HATPase_dom"/>
</dbReference>
<evidence type="ECO:0000256" key="11">
    <source>
        <dbReference type="ARBA" id="ARBA00023136"/>
    </source>
</evidence>
<dbReference type="SUPFAM" id="SSF55874">
    <property type="entry name" value="ATPase domain of HSP90 chaperone/DNA topoisomerase II/histidine kinase"/>
    <property type="match status" value="1"/>
</dbReference>
<evidence type="ECO:0000256" key="1">
    <source>
        <dbReference type="ARBA" id="ARBA00000085"/>
    </source>
</evidence>
<dbReference type="PANTHER" id="PTHR45453">
    <property type="entry name" value="PHOSPHATE REGULON SENSOR PROTEIN PHOR"/>
    <property type="match status" value="1"/>
</dbReference>
<dbReference type="EMBL" id="JACOOU010000002">
    <property type="protein sequence ID" value="MBC5671803.1"/>
    <property type="molecule type" value="Genomic_DNA"/>
</dbReference>
<evidence type="ECO:0000313" key="14">
    <source>
        <dbReference type="EMBL" id="MBC5671803.1"/>
    </source>
</evidence>
<dbReference type="InterPro" id="IPR004358">
    <property type="entry name" value="Sig_transdc_His_kin-like_C"/>
</dbReference>
<feature type="domain" description="Histidine kinase" evidence="13">
    <location>
        <begin position="126"/>
        <end position="334"/>
    </location>
</feature>
<evidence type="ECO:0000256" key="8">
    <source>
        <dbReference type="ARBA" id="ARBA00022777"/>
    </source>
</evidence>
<dbReference type="InterPro" id="IPR003661">
    <property type="entry name" value="HisK_dim/P_dom"/>
</dbReference>
<dbReference type="Pfam" id="PF02518">
    <property type="entry name" value="HATPase_c"/>
    <property type="match status" value="1"/>
</dbReference>
<dbReference type="Proteomes" id="UP000654573">
    <property type="component" value="Unassembled WGS sequence"/>
</dbReference>
<dbReference type="RefSeq" id="WP_103731695.1">
    <property type="nucleotide sequence ID" value="NZ_JACOOU010000002.1"/>
</dbReference>
<keyword evidence="10" id="KW-0902">Two-component regulatory system</keyword>
<evidence type="ECO:0000256" key="6">
    <source>
        <dbReference type="ARBA" id="ARBA00022679"/>
    </source>
</evidence>
<keyword evidence="7 12" id="KW-0812">Transmembrane</keyword>
<dbReference type="CDD" id="cd00082">
    <property type="entry name" value="HisKA"/>
    <property type="match status" value="1"/>
</dbReference>
<feature type="transmembrane region" description="Helical" evidence="12">
    <location>
        <begin position="12"/>
        <end position="30"/>
    </location>
</feature>
<keyword evidence="9 12" id="KW-1133">Transmembrane helix</keyword>
<keyword evidence="11 12" id="KW-0472">Membrane</keyword>
<comment type="catalytic activity">
    <reaction evidence="1">
        <text>ATP + protein L-histidine = ADP + protein N-phospho-L-histidine.</text>
        <dbReference type="EC" id="2.7.13.3"/>
    </reaction>
</comment>
<evidence type="ECO:0000256" key="12">
    <source>
        <dbReference type="SAM" id="Phobius"/>
    </source>
</evidence>
<dbReference type="PROSITE" id="PS50109">
    <property type="entry name" value="HIS_KIN"/>
    <property type="match status" value="1"/>
</dbReference>
<keyword evidence="6" id="KW-0808">Transferase</keyword>
<dbReference type="EC" id="2.7.13.3" evidence="3"/>
<dbReference type="InterPro" id="IPR050351">
    <property type="entry name" value="BphY/WalK/GraS-like"/>
</dbReference>
<dbReference type="InterPro" id="IPR005467">
    <property type="entry name" value="His_kinase_dom"/>
</dbReference>
<evidence type="ECO:0000256" key="5">
    <source>
        <dbReference type="ARBA" id="ARBA00022553"/>
    </source>
</evidence>
<comment type="subcellular location">
    <subcellularLocation>
        <location evidence="2">Cell membrane</location>
        <topology evidence="2">Multi-pass membrane protein</topology>
    </subcellularLocation>
</comment>
<protein>
    <recommendedName>
        <fullName evidence="3">histidine kinase</fullName>
        <ecNumber evidence="3">2.7.13.3</ecNumber>
    </recommendedName>
</protein>
<keyword evidence="4" id="KW-1003">Cell membrane</keyword>
<keyword evidence="15" id="KW-1185">Reference proteome</keyword>
<reference evidence="14 15" key="1">
    <citation type="submission" date="2020-08" db="EMBL/GenBank/DDBJ databases">
        <title>Genome public.</title>
        <authorList>
            <person name="Liu C."/>
            <person name="Sun Q."/>
        </authorList>
    </citation>
    <scope>NUCLEOTIDE SEQUENCE [LARGE SCALE GENOMIC DNA]</scope>
    <source>
        <strain evidence="14 15">NSJ-34</strain>
    </source>
</reference>
<evidence type="ECO:0000256" key="9">
    <source>
        <dbReference type="ARBA" id="ARBA00022989"/>
    </source>
</evidence>
<evidence type="ECO:0000256" key="3">
    <source>
        <dbReference type="ARBA" id="ARBA00012438"/>
    </source>
</evidence>
<dbReference type="InterPro" id="IPR036890">
    <property type="entry name" value="HATPase_C_sf"/>
</dbReference>
<evidence type="ECO:0000256" key="7">
    <source>
        <dbReference type="ARBA" id="ARBA00022692"/>
    </source>
</evidence>
<dbReference type="GO" id="GO:0016301">
    <property type="term" value="F:kinase activity"/>
    <property type="evidence" value="ECO:0007669"/>
    <property type="project" value="UniProtKB-KW"/>
</dbReference>
<accession>A0ABR7F9A1</accession>
<evidence type="ECO:0000256" key="2">
    <source>
        <dbReference type="ARBA" id="ARBA00004651"/>
    </source>
</evidence>
<organism evidence="14 15">
    <name type="scientific">Blautia celeris</name>
    <dbReference type="NCBI Taxonomy" id="2763026"/>
    <lineage>
        <taxon>Bacteria</taxon>
        <taxon>Bacillati</taxon>
        <taxon>Bacillota</taxon>
        <taxon>Clostridia</taxon>
        <taxon>Lachnospirales</taxon>
        <taxon>Lachnospiraceae</taxon>
        <taxon>Blautia</taxon>
    </lineage>
</organism>